<evidence type="ECO:0000313" key="1">
    <source>
        <dbReference type="EMBL" id="CDX21042.1"/>
    </source>
</evidence>
<name>A0A090DVI3_MESPL</name>
<keyword evidence="2" id="KW-1185">Reference proteome</keyword>
<dbReference type="AlphaFoldDB" id="A0A090DVI3"/>
<accession>A0A090DVI3</accession>
<proteinExistence type="predicted"/>
<evidence type="ECO:0000313" key="2">
    <source>
        <dbReference type="Proteomes" id="UP000045285"/>
    </source>
</evidence>
<reference evidence="2" key="1">
    <citation type="submission" date="2014-08" db="EMBL/GenBank/DDBJ databases">
        <authorList>
            <person name="Moulin L."/>
        </authorList>
    </citation>
    <scope>NUCLEOTIDE SEQUENCE [LARGE SCALE GENOMIC DNA]</scope>
</reference>
<gene>
    <name evidence="1" type="ORF">MPL3356_340150</name>
</gene>
<sequence>MVEIFHPTVRTSQSNHRSSDGWLIDRNAALGHHLLEIARAELGGQVPAHDRGLAERIPPS</sequence>
<dbReference type="Proteomes" id="UP000045285">
    <property type="component" value="Unassembled WGS sequence"/>
</dbReference>
<protein>
    <submittedName>
        <fullName evidence="1">Uncharacterized protein</fullName>
    </submittedName>
</protein>
<dbReference type="EMBL" id="CCMZ01000028">
    <property type="protein sequence ID" value="CDX21042.1"/>
    <property type="molecule type" value="Genomic_DNA"/>
</dbReference>
<organism evidence="1 2">
    <name type="scientific">Mesorhizobium plurifarium</name>
    <dbReference type="NCBI Taxonomy" id="69974"/>
    <lineage>
        <taxon>Bacteria</taxon>
        <taxon>Pseudomonadati</taxon>
        <taxon>Pseudomonadota</taxon>
        <taxon>Alphaproteobacteria</taxon>
        <taxon>Hyphomicrobiales</taxon>
        <taxon>Phyllobacteriaceae</taxon>
        <taxon>Mesorhizobium</taxon>
    </lineage>
</organism>